<organism evidence="1 2">
    <name type="scientific">Natrinema soli</name>
    <dbReference type="NCBI Taxonomy" id="1930624"/>
    <lineage>
        <taxon>Archaea</taxon>
        <taxon>Methanobacteriati</taxon>
        <taxon>Methanobacteriota</taxon>
        <taxon>Stenosarchaea group</taxon>
        <taxon>Halobacteria</taxon>
        <taxon>Halobacteriales</taxon>
        <taxon>Natrialbaceae</taxon>
        <taxon>Natrinema</taxon>
    </lineage>
</organism>
<sequence length="33" mass="3245">MADADPGTVPAVESTADDIAAMRIRGAATIADA</sequence>
<dbReference type="EMBL" id="JBHSWV010000410">
    <property type="protein sequence ID" value="MFC6767642.1"/>
    <property type="molecule type" value="Genomic_DNA"/>
</dbReference>
<keyword evidence="2" id="KW-1185">Reference proteome</keyword>
<dbReference type="AlphaFoldDB" id="A0ABD5SRI4"/>
<comment type="caution">
    <text evidence="1">The sequence shown here is derived from an EMBL/GenBank/DDBJ whole genome shotgun (WGS) entry which is preliminary data.</text>
</comment>
<protein>
    <submittedName>
        <fullName evidence="1">Ribose 1,5-bisphosphate isomerase</fullName>
    </submittedName>
</protein>
<evidence type="ECO:0000313" key="1">
    <source>
        <dbReference type="EMBL" id="MFC6767642.1"/>
    </source>
</evidence>
<accession>A0ABD5SRI4</accession>
<reference evidence="1 2" key="1">
    <citation type="journal article" date="2019" name="Int. J. Syst. Evol. Microbiol.">
        <title>The Global Catalogue of Microorganisms (GCM) 10K type strain sequencing project: providing services to taxonomists for standard genome sequencing and annotation.</title>
        <authorList>
            <consortium name="The Broad Institute Genomics Platform"/>
            <consortium name="The Broad Institute Genome Sequencing Center for Infectious Disease"/>
            <person name="Wu L."/>
            <person name="Ma J."/>
        </authorList>
    </citation>
    <scope>NUCLEOTIDE SEQUENCE [LARGE SCALE GENOMIC DNA]</scope>
    <source>
        <strain evidence="1 2">LMG 29247</strain>
    </source>
</reference>
<keyword evidence="1" id="KW-0413">Isomerase</keyword>
<evidence type="ECO:0000313" key="2">
    <source>
        <dbReference type="Proteomes" id="UP001596383"/>
    </source>
</evidence>
<feature type="non-terminal residue" evidence="1">
    <location>
        <position position="33"/>
    </location>
</feature>
<dbReference type="GO" id="GO:0016853">
    <property type="term" value="F:isomerase activity"/>
    <property type="evidence" value="ECO:0007669"/>
    <property type="project" value="UniProtKB-KW"/>
</dbReference>
<name>A0ABD5SRI4_9EURY</name>
<proteinExistence type="predicted"/>
<dbReference type="Proteomes" id="UP001596383">
    <property type="component" value="Unassembled WGS sequence"/>
</dbReference>
<gene>
    <name evidence="1" type="ORF">ACFQE6_22425</name>
</gene>